<reference evidence="2" key="2">
    <citation type="journal article" date="2022" name="Hortic Res">
        <title>The genome of Dioscorea zingiberensis sheds light on the biosynthesis, origin and evolution of the medicinally important diosgenin saponins.</title>
        <authorList>
            <person name="Li Y."/>
            <person name="Tan C."/>
            <person name="Li Z."/>
            <person name="Guo J."/>
            <person name="Li S."/>
            <person name="Chen X."/>
            <person name="Wang C."/>
            <person name="Dai X."/>
            <person name="Yang H."/>
            <person name="Song W."/>
            <person name="Hou L."/>
            <person name="Xu J."/>
            <person name="Tong Z."/>
            <person name="Xu A."/>
            <person name="Yuan X."/>
            <person name="Wang W."/>
            <person name="Yang Q."/>
            <person name="Chen L."/>
            <person name="Sun Z."/>
            <person name="Wang K."/>
            <person name="Pan B."/>
            <person name="Chen J."/>
            <person name="Bao Y."/>
            <person name="Liu F."/>
            <person name="Qi X."/>
            <person name="Gang D.R."/>
            <person name="Wen J."/>
            <person name="Li J."/>
        </authorList>
    </citation>
    <scope>NUCLEOTIDE SEQUENCE</scope>
    <source>
        <strain evidence="2">Dzin_1.0</strain>
    </source>
</reference>
<name>A0A9D5D3U7_9LILI</name>
<dbReference type="AlphaFoldDB" id="A0A9D5D3U7"/>
<reference evidence="2" key="1">
    <citation type="submission" date="2021-03" db="EMBL/GenBank/DDBJ databases">
        <authorList>
            <person name="Li Z."/>
            <person name="Yang C."/>
        </authorList>
    </citation>
    <scope>NUCLEOTIDE SEQUENCE</scope>
    <source>
        <strain evidence="2">Dzin_1.0</strain>
        <tissue evidence="2">Leaf</tissue>
    </source>
</reference>
<gene>
    <name evidence="2" type="ORF">J5N97_002143</name>
</gene>
<dbReference type="EMBL" id="JAGGNH010000001">
    <property type="protein sequence ID" value="KAJ0983787.1"/>
    <property type="molecule type" value="Genomic_DNA"/>
</dbReference>
<protein>
    <submittedName>
        <fullName evidence="2">Uncharacterized protein</fullName>
    </submittedName>
</protein>
<evidence type="ECO:0000256" key="1">
    <source>
        <dbReference type="SAM" id="MobiDB-lite"/>
    </source>
</evidence>
<keyword evidence="3" id="KW-1185">Reference proteome</keyword>
<feature type="region of interest" description="Disordered" evidence="1">
    <location>
        <begin position="32"/>
        <end position="51"/>
    </location>
</feature>
<dbReference type="Proteomes" id="UP001085076">
    <property type="component" value="Miscellaneous, Linkage group lg01"/>
</dbReference>
<accession>A0A9D5D3U7</accession>
<organism evidence="2 3">
    <name type="scientific">Dioscorea zingiberensis</name>
    <dbReference type="NCBI Taxonomy" id="325984"/>
    <lineage>
        <taxon>Eukaryota</taxon>
        <taxon>Viridiplantae</taxon>
        <taxon>Streptophyta</taxon>
        <taxon>Embryophyta</taxon>
        <taxon>Tracheophyta</taxon>
        <taxon>Spermatophyta</taxon>
        <taxon>Magnoliopsida</taxon>
        <taxon>Liliopsida</taxon>
        <taxon>Dioscoreales</taxon>
        <taxon>Dioscoreaceae</taxon>
        <taxon>Dioscorea</taxon>
    </lineage>
</organism>
<evidence type="ECO:0000313" key="2">
    <source>
        <dbReference type="EMBL" id="KAJ0983787.1"/>
    </source>
</evidence>
<proteinExistence type="predicted"/>
<sequence length="106" mass="11352">MKRPVGRVDYGPYGRLHGPKIRVVHRTAGMSESAACSARPDSRSPGPKPHARWHDAHLNISCSGRVGTTHHCRASACSAAGALILVNPVGVPLIQLYISLVKNQQP</sequence>
<comment type="caution">
    <text evidence="2">The sequence shown here is derived from an EMBL/GenBank/DDBJ whole genome shotgun (WGS) entry which is preliminary data.</text>
</comment>
<evidence type="ECO:0000313" key="3">
    <source>
        <dbReference type="Proteomes" id="UP001085076"/>
    </source>
</evidence>